<feature type="domain" description="Response regulatory" evidence="10">
    <location>
        <begin position="4"/>
        <end position="117"/>
    </location>
</feature>
<dbReference type="Gene3D" id="6.10.250.690">
    <property type="match status" value="1"/>
</dbReference>
<comment type="caution">
    <text evidence="12">The sequence shown here is derived from an EMBL/GenBank/DDBJ whole genome shotgun (WGS) entry which is preliminary data.</text>
</comment>
<organism evidence="12 13">
    <name type="scientific">Candidatus Allofournierella pullicola</name>
    <dbReference type="NCBI Taxonomy" id="2838596"/>
    <lineage>
        <taxon>Bacteria</taxon>
        <taxon>Bacillati</taxon>
        <taxon>Bacillota</taxon>
        <taxon>Clostridia</taxon>
        <taxon>Eubacteriales</taxon>
        <taxon>Oscillospiraceae</taxon>
        <taxon>Allofournierella</taxon>
    </lineage>
</organism>
<dbReference type="Pfam" id="PF00072">
    <property type="entry name" value="Response_reg"/>
    <property type="match status" value="1"/>
</dbReference>
<dbReference type="Pfam" id="PF00486">
    <property type="entry name" value="Trans_reg_C"/>
    <property type="match status" value="1"/>
</dbReference>
<evidence type="ECO:0000256" key="5">
    <source>
        <dbReference type="ARBA" id="ARBA00023125"/>
    </source>
</evidence>
<sequence length="229" mass="25889">MNETILVVDDEKEIADLVAVYLQNEGCRVLVCGTAAEALACLEADKPDLAILDVMLPDMDGFSLCRRIRQQHLFPIIMLTARVEDMDKITGLSLGADDYITKPFNPLELVARVKTQLRRYLRYDAASTGEPDRLDIRALSISKEGHKCTLNGKEVSLTPTEFNILWYLCRRQGKVVPSEELFSAVWGEKYLDSSNTVMAHIARLREKLGEPPRRPRYVKTVWGVGYTVE</sequence>
<evidence type="ECO:0000256" key="4">
    <source>
        <dbReference type="ARBA" id="ARBA00023015"/>
    </source>
</evidence>
<protein>
    <recommendedName>
        <fullName evidence="1">Stage 0 sporulation protein A homolog</fullName>
    </recommendedName>
</protein>
<dbReference type="GO" id="GO:0000156">
    <property type="term" value="F:phosphorelay response regulator activity"/>
    <property type="evidence" value="ECO:0007669"/>
    <property type="project" value="TreeGrafter"/>
</dbReference>
<dbReference type="PANTHER" id="PTHR48111">
    <property type="entry name" value="REGULATOR OF RPOS"/>
    <property type="match status" value="1"/>
</dbReference>
<dbReference type="SUPFAM" id="SSF46894">
    <property type="entry name" value="C-terminal effector domain of the bipartite response regulators"/>
    <property type="match status" value="1"/>
</dbReference>
<dbReference type="InterPro" id="IPR011006">
    <property type="entry name" value="CheY-like_superfamily"/>
</dbReference>
<evidence type="ECO:0000256" key="8">
    <source>
        <dbReference type="PROSITE-ProRule" id="PRU00169"/>
    </source>
</evidence>
<dbReference type="GO" id="GO:0005829">
    <property type="term" value="C:cytosol"/>
    <property type="evidence" value="ECO:0007669"/>
    <property type="project" value="TreeGrafter"/>
</dbReference>
<evidence type="ECO:0000256" key="7">
    <source>
        <dbReference type="ARBA" id="ARBA00024867"/>
    </source>
</evidence>
<dbReference type="InterPro" id="IPR001789">
    <property type="entry name" value="Sig_transdc_resp-reg_receiver"/>
</dbReference>
<keyword evidence="5 9" id="KW-0238">DNA-binding</keyword>
<evidence type="ECO:0000256" key="3">
    <source>
        <dbReference type="ARBA" id="ARBA00023012"/>
    </source>
</evidence>
<dbReference type="PROSITE" id="PS50110">
    <property type="entry name" value="RESPONSE_REGULATORY"/>
    <property type="match status" value="1"/>
</dbReference>
<dbReference type="InterPro" id="IPR058211">
    <property type="entry name" value="VanR-like"/>
</dbReference>
<dbReference type="SMART" id="SM00862">
    <property type="entry name" value="Trans_reg_C"/>
    <property type="match status" value="1"/>
</dbReference>
<proteinExistence type="predicted"/>
<gene>
    <name evidence="12" type="primary">vanR</name>
    <name evidence="12" type="ORF">H9865_05310</name>
</gene>
<dbReference type="SUPFAM" id="SSF52172">
    <property type="entry name" value="CheY-like"/>
    <property type="match status" value="1"/>
</dbReference>
<evidence type="ECO:0000256" key="1">
    <source>
        <dbReference type="ARBA" id="ARBA00018672"/>
    </source>
</evidence>
<dbReference type="GO" id="GO:0006355">
    <property type="term" value="P:regulation of DNA-templated transcription"/>
    <property type="evidence" value="ECO:0007669"/>
    <property type="project" value="InterPro"/>
</dbReference>
<accession>A0A9D1V3Y9</accession>
<dbReference type="PROSITE" id="PS51755">
    <property type="entry name" value="OMPR_PHOB"/>
    <property type="match status" value="1"/>
</dbReference>
<dbReference type="PANTHER" id="PTHR48111:SF2">
    <property type="entry name" value="RESPONSE REGULATOR SAER"/>
    <property type="match status" value="1"/>
</dbReference>
<dbReference type="FunFam" id="3.40.50.2300:FF:000001">
    <property type="entry name" value="DNA-binding response regulator PhoB"/>
    <property type="match status" value="1"/>
</dbReference>
<evidence type="ECO:0000256" key="9">
    <source>
        <dbReference type="PROSITE-ProRule" id="PRU01091"/>
    </source>
</evidence>
<name>A0A9D1V3Y9_9FIRM</name>
<evidence type="ECO:0000256" key="6">
    <source>
        <dbReference type="ARBA" id="ARBA00023163"/>
    </source>
</evidence>
<feature type="modified residue" description="4-aspartylphosphate" evidence="8">
    <location>
        <position position="53"/>
    </location>
</feature>
<keyword evidence="3" id="KW-0902">Two-component regulatory system</keyword>
<dbReference type="NCBIfam" id="NF033117">
    <property type="entry name" value="vanR_ACDEGLN"/>
    <property type="match status" value="1"/>
</dbReference>
<dbReference type="InterPro" id="IPR001867">
    <property type="entry name" value="OmpR/PhoB-type_DNA-bd"/>
</dbReference>
<evidence type="ECO:0000259" key="11">
    <source>
        <dbReference type="PROSITE" id="PS51755"/>
    </source>
</evidence>
<dbReference type="CDD" id="cd00383">
    <property type="entry name" value="trans_reg_C"/>
    <property type="match status" value="1"/>
</dbReference>
<dbReference type="Gene3D" id="3.40.50.2300">
    <property type="match status" value="1"/>
</dbReference>
<evidence type="ECO:0000313" key="13">
    <source>
        <dbReference type="Proteomes" id="UP000824193"/>
    </source>
</evidence>
<dbReference type="AlphaFoldDB" id="A0A9D1V3Y9"/>
<dbReference type="FunFam" id="1.10.10.10:FF:000018">
    <property type="entry name" value="DNA-binding response regulator ResD"/>
    <property type="match status" value="1"/>
</dbReference>
<dbReference type="SMART" id="SM00448">
    <property type="entry name" value="REC"/>
    <property type="match status" value="1"/>
</dbReference>
<dbReference type="InterPro" id="IPR039420">
    <property type="entry name" value="WalR-like"/>
</dbReference>
<keyword evidence="4" id="KW-0805">Transcription regulation</keyword>
<dbReference type="EMBL" id="DXFW01000013">
    <property type="protein sequence ID" value="HIX05508.1"/>
    <property type="molecule type" value="Genomic_DNA"/>
</dbReference>
<dbReference type="GO" id="GO:0000976">
    <property type="term" value="F:transcription cis-regulatory region binding"/>
    <property type="evidence" value="ECO:0007669"/>
    <property type="project" value="TreeGrafter"/>
</dbReference>
<evidence type="ECO:0000313" key="12">
    <source>
        <dbReference type="EMBL" id="HIX05508.1"/>
    </source>
</evidence>
<dbReference type="InterPro" id="IPR036388">
    <property type="entry name" value="WH-like_DNA-bd_sf"/>
</dbReference>
<comment type="function">
    <text evidence="7">May play the central regulatory role in sporulation. It may be an element of the effector pathway responsible for the activation of sporulation genes in response to nutritional stress. Spo0A may act in concert with spo0H (a sigma factor) to control the expression of some genes that are critical to the sporulation process.</text>
</comment>
<dbReference type="InterPro" id="IPR016032">
    <property type="entry name" value="Sig_transdc_resp-reg_C-effctor"/>
</dbReference>
<dbReference type="GO" id="GO:0032993">
    <property type="term" value="C:protein-DNA complex"/>
    <property type="evidence" value="ECO:0007669"/>
    <property type="project" value="TreeGrafter"/>
</dbReference>
<reference evidence="12" key="2">
    <citation type="submission" date="2021-04" db="EMBL/GenBank/DDBJ databases">
        <authorList>
            <person name="Gilroy R."/>
        </authorList>
    </citation>
    <scope>NUCLEOTIDE SEQUENCE</scope>
    <source>
        <strain evidence="12">2239</strain>
    </source>
</reference>
<dbReference type="Proteomes" id="UP000824193">
    <property type="component" value="Unassembled WGS sequence"/>
</dbReference>
<dbReference type="CDD" id="cd17574">
    <property type="entry name" value="REC_OmpR"/>
    <property type="match status" value="1"/>
</dbReference>
<feature type="domain" description="OmpR/PhoB-type" evidence="11">
    <location>
        <begin position="131"/>
        <end position="229"/>
    </location>
</feature>
<evidence type="ECO:0000256" key="2">
    <source>
        <dbReference type="ARBA" id="ARBA00022553"/>
    </source>
</evidence>
<reference evidence="12" key="1">
    <citation type="journal article" date="2021" name="PeerJ">
        <title>Extensive microbial diversity within the chicken gut microbiome revealed by metagenomics and culture.</title>
        <authorList>
            <person name="Gilroy R."/>
            <person name="Ravi A."/>
            <person name="Getino M."/>
            <person name="Pursley I."/>
            <person name="Horton D.L."/>
            <person name="Alikhan N.F."/>
            <person name="Baker D."/>
            <person name="Gharbi K."/>
            <person name="Hall N."/>
            <person name="Watson M."/>
            <person name="Adriaenssens E.M."/>
            <person name="Foster-Nyarko E."/>
            <person name="Jarju S."/>
            <person name="Secka A."/>
            <person name="Antonio M."/>
            <person name="Oren A."/>
            <person name="Chaudhuri R.R."/>
            <person name="La Ragione R."/>
            <person name="Hildebrand F."/>
            <person name="Pallen M.J."/>
        </authorList>
    </citation>
    <scope>NUCLEOTIDE SEQUENCE</scope>
    <source>
        <strain evidence="12">2239</strain>
    </source>
</reference>
<evidence type="ECO:0000259" key="10">
    <source>
        <dbReference type="PROSITE" id="PS50110"/>
    </source>
</evidence>
<keyword evidence="2 8" id="KW-0597">Phosphoprotein</keyword>
<feature type="DNA-binding region" description="OmpR/PhoB-type" evidence="9">
    <location>
        <begin position="131"/>
        <end position="229"/>
    </location>
</feature>
<keyword evidence="6" id="KW-0804">Transcription</keyword>
<dbReference type="Gene3D" id="1.10.10.10">
    <property type="entry name" value="Winged helix-like DNA-binding domain superfamily/Winged helix DNA-binding domain"/>
    <property type="match status" value="1"/>
</dbReference>